<dbReference type="EMBL" id="DAAWFY010000029">
    <property type="protein sequence ID" value="HAF7735149.1"/>
    <property type="molecule type" value="Genomic_DNA"/>
</dbReference>
<dbReference type="Gene3D" id="2.180.10.10">
    <property type="entry name" value="RHS repeat-associated core"/>
    <property type="match status" value="1"/>
</dbReference>
<organism evidence="6">
    <name type="scientific">Salmonella enterica subsp. enterica serovar Agona</name>
    <dbReference type="NCBI Taxonomy" id="58095"/>
    <lineage>
        <taxon>Bacteria</taxon>
        <taxon>Pseudomonadati</taxon>
        <taxon>Pseudomonadota</taxon>
        <taxon>Gammaproteobacteria</taxon>
        <taxon>Enterobacterales</taxon>
        <taxon>Enterobacteriaceae</taxon>
        <taxon>Salmonella</taxon>
    </lineage>
</organism>
<evidence type="ECO:0000313" key="7">
    <source>
        <dbReference type="EMBL" id="HAE1324563.1"/>
    </source>
</evidence>
<evidence type="ECO:0000313" key="10">
    <source>
        <dbReference type="EMBL" id="HAE7506310.1"/>
    </source>
</evidence>
<evidence type="ECO:0000313" key="3">
    <source>
        <dbReference type="EMBL" id="HAB1022916.1"/>
    </source>
</evidence>
<gene>
    <name evidence="2" type="ORF">BH418_23900</name>
    <name evidence="1" type="ORF">DUR08_24485</name>
    <name evidence="6" type="ORF">G1157_24065</name>
    <name evidence="8" type="ORF">G2960_20455</name>
    <name evidence="7" type="ORF">G2966_23190</name>
    <name evidence="9" type="ORF">G2970_22770</name>
    <name evidence="10" type="ORF">G4P07_004722</name>
    <name evidence="11" type="ORF">G4P20_004751</name>
    <name evidence="15" type="ORF">G9336_004701</name>
    <name evidence="12" type="ORF">G9C70_004552</name>
    <name evidence="13" type="ORF">G9G25_005011</name>
    <name evidence="14" type="ORF">G9X09_004540</name>
    <name evidence="4" type="ORF">GB388_22125</name>
    <name evidence="5" type="ORF">GB430_22090</name>
    <name evidence="3" type="ORF">GBX75_21310</name>
</gene>
<name>A0A5Z8DHD4_SALET</name>
<evidence type="ECO:0000313" key="12">
    <source>
        <dbReference type="EMBL" id="HAF0562760.1"/>
    </source>
</evidence>
<accession>A0A5Z8DHD4</accession>
<sequence>MLCPDPIGLRGGLNPYGYVGNPLKYIDPLGLCKADIQQLDPNDIRFSQSSVNVAADLTNNMKLNGWKGDPIDVVRMADGKLTTVDNTRVLAASRAGVKVEARVHDASEALPPELIGRLTTKRGTPSTWGDAIDLRIGKQSAGYRNQYPNGSVIIGSPD</sequence>
<dbReference type="EMBL" id="DAARAH010000042">
    <property type="protein sequence ID" value="HAE1606070.1"/>
    <property type="molecule type" value="Genomic_DNA"/>
</dbReference>
<dbReference type="AlphaFoldDB" id="A0A5Z8DHD4"/>
<reference evidence="6" key="4">
    <citation type="submission" date="2019-01" db="EMBL/GenBank/DDBJ databases">
        <authorList>
            <consortium name="NCBI Pathogen Detection Project"/>
        </authorList>
    </citation>
    <scope>NUCLEOTIDE SEQUENCE</scope>
    <source>
        <strain evidence="10">10-7243</strain>
        <strain evidence="11">11-5588</strain>
        <strain evidence="12">12-3191</strain>
        <strain evidence="13">12-8479</strain>
        <strain evidence="15">13-2460</strain>
        <strain evidence="6">CE06.035</strain>
        <strain evidence="14">Salm201708953</strain>
        <strain evidence="3">Salmonella enterica</strain>
    </source>
</reference>
<evidence type="ECO:0000313" key="4">
    <source>
        <dbReference type="EMBL" id="HAB1827277.1"/>
    </source>
</evidence>
<evidence type="ECO:0008006" key="16">
    <source>
        <dbReference type="Google" id="ProtNLM"/>
    </source>
</evidence>
<comment type="caution">
    <text evidence="6">The sequence shown here is derived from an EMBL/GenBank/DDBJ whole genome shotgun (WGS) entry which is preliminary data.</text>
</comment>
<dbReference type="EMBL" id="DAASXW010000031">
    <property type="protein sequence ID" value="HAE7506310.1"/>
    <property type="molecule type" value="Genomic_DNA"/>
</dbReference>
<evidence type="ECO:0000313" key="9">
    <source>
        <dbReference type="EMBL" id="HAE1642390.1"/>
    </source>
</evidence>
<reference evidence="6" key="1">
    <citation type="journal article" date="2018" name="Genome Biol.">
        <title>SKESA: strategic k-mer extension for scrupulous assemblies.</title>
        <authorList>
            <person name="Souvorov A."/>
            <person name="Agarwala R."/>
            <person name="Lipman D.J."/>
        </authorList>
    </citation>
    <scope>NUCLEOTIDE SEQUENCE</scope>
    <source>
        <strain evidence="10">10-7243</strain>
        <strain evidence="11">11-5588</strain>
        <strain evidence="12">12-3191</strain>
        <strain evidence="13">12-8479</strain>
        <strain evidence="15">13-2460</strain>
        <strain evidence="6">CE06.035</strain>
        <strain evidence="14">Salm201708953</strain>
        <strain evidence="3">Salmonella enterica</strain>
    </source>
</reference>
<evidence type="ECO:0000313" key="14">
    <source>
        <dbReference type="EMBL" id="HAF7241914.1"/>
    </source>
</evidence>
<reference evidence="1" key="2">
    <citation type="submission" date="2018-07" db="EMBL/GenBank/DDBJ databases">
        <authorList>
            <person name="Ashton P.M."/>
            <person name="Dallman T."/>
            <person name="Nair S."/>
            <person name="De Pinna E."/>
            <person name="Peters T."/>
            <person name="Grant K."/>
        </authorList>
    </citation>
    <scope>NUCLEOTIDE SEQUENCE</scope>
    <source>
        <strain evidence="1">152447</strain>
    </source>
</reference>
<dbReference type="EMBL" id="DAARAJ010000037">
    <property type="protein sequence ID" value="HAE1642390.1"/>
    <property type="molecule type" value="Genomic_DNA"/>
</dbReference>
<reference evidence="2" key="3">
    <citation type="submission" date="2018-07" db="EMBL/GenBank/DDBJ databases">
        <authorList>
            <consortium name="GenomeTrakr network: Whole genome sequencing for foodborne pathogen traceback"/>
        </authorList>
    </citation>
    <scope>NUCLEOTIDE SEQUENCE</scope>
    <source>
        <strain evidence="2">ADRDL-16-8871</strain>
    </source>
</reference>
<dbReference type="EMBL" id="DAASYN010000034">
    <property type="protein sequence ID" value="HAE7560488.1"/>
    <property type="molecule type" value="Genomic_DNA"/>
</dbReference>
<evidence type="ECO:0000313" key="1">
    <source>
        <dbReference type="EMBL" id="EBY0578055.1"/>
    </source>
</evidence>
<dbReference type="EMBL" id="DAAQXW010000046">
    <property type="protein sequence ID" value="HAE1324563.1"/>
    <property type="molecule type" value="Genomic_DNA"/>
</dbReference>
<dbReference type="EMBL" id="AAHMZR010000053">
    <property type="protein sequence ID" value="EBY0578055.1"/>
    <property type="molecule type" value="Genomic_DNA"/>
</dbReference>
<evidence type="ECO:0000313" key="8">
    <source>
        <dbReference type="EMBL" id="HAE1606070.1"/>
    </source>
</evidence>
<evidence type="ECO:0000313" key="11">
    <source>
        <dbReference type="EMBL" id="HAE7560488.1"/>
    </source>
</evidence>
<dbReference type="EMBL" id="DAAFWQ010000115">
    <property type="protein sequence ID" value="HAB1827277.1"/>
    <property type="molecule type" value="Genomic_DNA"/>
</dbReference>
<dbReference type="EMBL" id="DAAGSJ010000062">
    <property type="protein sequence ID" value="HAB4368662.1"/>
    <property type="molecule type" value="Genomic_DNA"/>
</dbReference>
<evidence type="ECO:0000313" key="13">
    <source>
        <dbReference type="EMBL" id="HAF0893006.1"/>
    </source>
</evidence>
<dbReference type="EMBL" id="DAAPXI010000024">
    <property type="protein sequence ID" value="HAD8177389.1"/>
    <property type="molecule type" value="Genomic_DNA"/>
</dbReference>
<dbReference type="EMBL" id="DAAWBV010000065">
    <property type="protein sequence ID" value="HAF7241914.1"/>
    <property type="molecule type" value="Genomic_DNA"/>
</dbReference>
<evidence type="ECO:0000313" key="6">
    <source>
        <dbReference type="EMBL" id="HAD8177389.1"/>
    </source>
</evidence>
<evidence type="ECO:0000313" key="5">
    <source>
        <dbReference type="EMBL" id="HAB4368662.1"/>
    </source>
</evidence>
<proteinExistence type="predicted"/>
<evidence type="ECO:0000313" key="15">
    <source>
        <dbReference type="EMBL" id="HAF7735149.1"/>
    </source>
</evidence>
<dbReference type="EMBL" id="DAAUAP010000124">
    <property type="protein sequence ID" value="HAF0893006.1"/>
    <property type="molecule type" value="Genomic_DNA"/>
</dbReference>
<dbReference type="EMBL" id="DAATXT010000075">
    <property type="protein sequence ID" value="HAF0562760.1"/>
    <property type="molecule type" value="Genomic_DNA"/>
</dbReference>
<dbReference type="EMBL" id="DAAFPI010000032">
    <property type="protein sequence ID" value="HAB1022916.1"/>
    <property type="molecule type" value="Genomic_DNA"/>
</dbReference>
<evidence type="ECO:0000313" key="2">
    <source>
        <dbReference type="EMBL" id="EDC9469706.1"/>
    </source>
</evidence>
<protein>
    <recommendedName>
        <fullName evidence="16">RHS repeat-associated core domain-containing protein</fullName>
    </recommendedName>
</protein>
<dbReference type="EMBL" id="AALSOQ010000048">
    <property type="protein sequence ID" value="EDC9469706.1"/>
    <property type="molecule type" value="Genomic_DNA"/>
</dbReference>